<dbReference type="GO" id="GO:0000329">
    <property type="term" value="C:fungal-type vacuole membrane"/>
    <property type="evidence" value="ECO:0007669"/>
    <property type="project" value="TreeGrafter"/>
</dbReference>
<keyword evidence="2 8" id="KW-0812">Transmembrane</keyword>
<evidence type="ECO:0000313" key="10">
    <source>
        <dbReference type="Proteomes" id="UP000324767"/>
    </source>
</evidence>
<comment type="similarity">
    <text evidence="5">Belongs to the laat-1 family.</text>
</comment>
<evidence type="ECO:0000256" key="8">
    <source>
        <dbReference type="SAM" id="Phobius"/>
    </source>
</evidence>
<dbReference type="InterPro" id="IPR006603">
    <property type="entry name" value="PQ-loop_rpt"/>
</dbReference>
<protein>
    <recommendedName>
        <fullName evidence="11">PQ-loop repeat</fullName>
    </recommendedName>
</protein>
<name>A0A5M8PKR2_9LECA</name>
<evidence type="ECO:0000313" key="9">
    <source>
        <dbReference type="EMBL" id="KAA6409458.1"/>
    </source>
</evidence>
<dbReference type="FunFam" id="1.20.1280.290:FF:000009">
    <property type="entry name" value="PQ loop repeat family protein"/>
    <property type="match status" value="1"/>
</dbReference>
<comment type="catalytic activity">
    <reaction evidence="6">
        <text>L-histidine(out) + L-arginine(in) = L-histidine(in) + L-arginine(out)</text>
        <dbReference type="Rhea" id="RHEA:71063"/>
        <dbReference type="ChEBI" id="CHEBI:32682"/>
        <dbReference type="ChEBI" id="CHEBI:57595"/>
    </reaction>
</comment>
<evidence type="ECO:0000256" key="1">
    <source>
        <dbReference type="ARBA" id="ARBA00004141"/>
    </source>
</evidence>
<evidence type="ECO:0000256" key="6">
    <source>
        <dbReference type="ARBA" id="ARBA00050768"/>
    </source>
</evidence>
<evidence type="ECO:0000256" key="5">
    <source>
        <dbReference type="ARBA" id="ARBA00038039"/>
    </source>
</evidence>
<dbReference type="PANTHER" id="PTHR16201">
    <property type="entry name" value="SEVEN TRANSMEMBRANE PROTEIN 1-RELATED"/>
    <property type="match status" value="1"/>
</dbReference>
<dbReference type="EMBL" id="VXIT01000011">
    <property type="protein sequence ID" value="KAA6409458.1"/>
    <property type="molecule type" value="Genomic_DNA"/>
</dbReference>
<dbReference type="Gene3D" id="1.20.1280.290">
    <property type="match status" value="2"/>
</dbReference>
<accession>A0A5M8PKR2</accession>
<evidence type="ECO:0008006" key="11">
    <source>
        <dbReference type="Google" id="ProtNLM"/>
    </source>
</evidence>
<evidence type="ECO:0000256" key="3">
    <source>
        <dbReference type="ARBA" id="ARBA00022989"/>
    </source>
</evidence>
<keyword evidence="3 8" id="KW-1133">Transmembrane helix</keyword>
<feature type="transmembrane region" description="Helical" evidence="8">
    <location>
        <begin position="289"/>
        <end position="310"/>
    </location>
</feature>
<feature type="compositionally biased region" description="Basic and acidic residues" evidence="7">
    <location>
        <begin position="105"/>
        <end position="115"/>
    </location>
</feature>
<evidence type="ECO:0000256" key="2">
    <source>
        <dbReference type="ARBA" id="ARBA00022692"/>
    </source>
</evidence>
<keyword evidence="4 8" id="KW-0472">Membrane</keyword>
<dbReference type="AlphaFoldDB" id="A0A5M8PKR2"/>
<evidence type="ECO:0000256" key="4">
    <source>
        <dbReference type="ARBA" id="ARBA00023136"/>
    </source>
</evidence>
<dbReference type="PANTHER" id="PTHR16201:SF34">
    <property type="entry name" value="LYSOSOMAL AMINO ACID TRANSPORTER 1"/>
    <property type="match status" value="1"/>
</dbReference>
<feature type="compositionally biased region" description="Polar residues" evidence="7">
    <location>
        <begin position="139"/>
        <end position="151"/>
    </location>
</feature>
<dbReference type="Pfam" id="PF04193">
    <property type="entry name" value="PQ-loop"/>
    <property type="match status" value="2"/>
</dbReference>
<reference evidence="9 10" key="1">
    <citation type="submission" date="2019-09" db="EMBL/GenBank/DDBJ databases">
        <title>The hologenome of the rock-dwelling lichen Lasallia pustulata.</title>
        <authorList>
            <person name="Greshake Tzovaras B."/>
            <person name="Segers F."/>
            <person name="Bicker A."/>
            <person name="Dal Grande F."/>
            <person name="Otte J."/>
            <person name="Hankeln T."/>
            <person name="Schmitt I."/>
            <person name="Ebersberger I."/>
        </authorList>
    </citation>
    <scope>NUCLEOTIDE SEQUENCE [LARGE SCALE GENOMIC DNA]</scope>
    <source>
        <strain evidence="9">A1-1</strain>
    </source>
</reference>
<dbReference type="GO" id="GO:0034488">
    <property type="term" value="P:basic amino acid transmembrane export from vacuole"/>
    <property type="evidence" value="ECO:0007669"/>
    <property type="project" value="TreeGrafter"/>
</dbReference>
<comment type="caution">
    <text evidence="9">The sequence shown here is derived from an EMBL/GenBank/DDBJ whole genome shotgun (WGS) entry which is preliminary data.</text>
</comment>
<dbReference type="OrthoDB" id="8048523at2759"/>
<feature type="transmembrane region" description="Helical" evidence="8">
    <location>
        <begin position="235"/>
        <end position="254"/>
    </location>
</feature>
<dbReference type="InterPro" id="IPR051415">
    <property type="entry name" value="LAAT-1"/>
</dbReference>
<comment type="subcellular location">
    <subcellularLocation>
        <location evidence="1">Membrane</location>
        <topology evidence="1">Multi-pass membrane protein</topology>
    </subcellularLocation>
</comment>
<feature type="region of interest" description="Disordered" evidence="7">
    <location>
        <begin position="98"/>
        <end position="159"/>
    </location>
</feature>
<dbReference type="SMART" id="SM00679">
    <property type="entry name" value="CTNS"/>
    <property type="match status" value="2"/>
</dbReference>
<dbReference type="GO" id="GO:0015174">
    <property type="term" value="F:basic amino acid transmembrane transporter activity"/>
    <property type="evidence" value="ECO:0007669"/>
    <property type="project" value="TreeGrafter"/>
</dbReference>
<dbReference type="Proteomes" id="UP000324767">
    <property type="component" value="Unassembled WGS sequence"/>
</dbReference>
<proteinExistence type="inferred from homology"/>
<evidence type="ECO:0000256" key="7">
    <source>
        <dbReference type="SAM" id="MobiDB-lite"/>
    </source>
</evidence>
<gene>
    <name evidence="9" type="ORF">FRX48_07012</name>
</gene>
<organism evidence="9 10">
    <name type="scientific">Lasallia pustulata</name>
    <dbReference type="NCBI Taxonomy" id="136370"/>
    <lineage>
        <taxon>Eukaryota</taxon>
        <taxon>Fungi</taxon>
        <taxon>Dikarya</taxon>
        <taxon>Ascomycota</taxon>
        <taxon>Pezizomycotina</taxon>
        <taxon>Lecanoromycetes</taxon>
        <taxon>OSLEUM clade</taxon>
        <taxon>Umbilicariomycetidae</taxon>
        <taxon>Umbilicariales</taxon>
        <taxon>Umbilicariaceae</taxon>
        <taxon>Lasallia</taxon>
    </lineage>
</organism>
<feature type="transmembrane region" description="Helical" evidence="8">
    <location>
        <begin position="6"/>
        <end position="25"/>
    </location>
</feature>
<sequence length="332" mass="35996">MSSLYSSAFLSISLGTISIVSWLFAKLPKVFTNYKLKSRAGLSVHFLGEWLLGDATNLSGALLTGQATWQVIVAGYYVTVDMILGGQYIWYTHYKTRPGRGSRAQRTEYRRRENGDMIEGNPPYDDASDDNTDIKGILTSPTTKPATQPQEINAPEPTASFGPSPKTLLLVAMLCAVLITAHPTTPHDVIRLSSQSSDPELLGRILSWPSTLLYLGSRLPQIYKNHRRRSTAGLSPTLFIAAFFGNLFCSPSLLTNPLAWDSYPPYGSHGWVGGDGSERWEWIGRAASFWLGAVGMLALDAAVGAQFLMFGEGKGKEEAVVGWRGGGEGGGG</sequence>